<reference evidence="6 7" key="1">
    <citation type="submission" date="2019-02" db="EMBL/GenBank/DDBJ databases">
        <title>Siculibacillus lacustris gen. nov., sp. nov., a new rosette-forming bacterium isolated from a freshwater crater lake (Lake St. Ana, Romania).</title>
        <authorList>
            <person name="Felfoldi T."/>
            <person name="Marton Z."/>
            <person name="Szabo A."/>
            <person name="Mentes A."/>
            <person name="Boka K."/>
            <person name="Marialigeti K."/>
            <person name="Mathe I."/>
            <person name="Koncz M."/>
            <person name="Schumann P."/>
            <person name="Toth E."/>
        </authorList>
    </citation>
    <scope>NUCLEOTIDE SEQUENCE [LARGE SCALE GENOMIC DNA]</scope>
    <source>
        <strain evidence="6 7">SA-279</strain>
    </source>
</reference>
<organism evidence="6 7">
    <name type="scientific">Siculibacillus lacustris</name>
    <dbReference type="NCBI Taxonomy" id="1549641"/>
    <lineage>
        <taxon>Bacteria</taxon>
        <taxon>Pseudomonadati</taxon>
        <taxon>Pseudomonadota</taxon>
        <taxon>Alphaproteobacteria</taxon>
        <taxon>Hyphomicrobiales</taxon>
        <taxon>Ancalomicrobiaceae</taxon>
        <taxon>Siculibacillus</taxon>
    </lineage>
</organism>
<dbReference type="SUPFAM" id="SSF53850">
    <property type="entry name" value="Periplasmic binding protein-like II"/>
    <property type="match status" value="1"/>
</dbReference>
<dbReference type="CDD" id="cd13553">
    <property type="entry name" value="PBP2_NrtA_CpmA_like"/>
    <property type="match status" value="1"/>
</dbReference>
<comment type="subcellular location">
    <subcellularLocation>
        <location evidence="1">Endomembrane system</location>
    </subcellularLocation>
</comment>
<proteinExistence type="predicted"/>
<sequence length="399" mass="42120">MSDRTMLAAESTPGDLVRLRIGFMPLVDCAPLVVARDLGFAAAEGLELDLVRETSWANIRDRIVLGHFDAAHMLAPMAVAARLGLGHLQAPVIAPHVLNQGGNSIAVTPALFTEGGGDWGAFGDAGASGRVLAEVVARRARAGGDQLTFASVYPFSSHDHQLRHWMAAAGIDPDRDLRLVVVPPPYMVEAMASGSVDGICVGAPWIGRAVDAGVGRLLLPCAALWPAVPEKVLGLHESFAERRADELAALLRALDAAGAWAEDPANRGRLAALLARPETIGVDETIVARALSGDLLVEKNRDAAHVEGFLRFHGTGANGPVNRPRMTDGAWFAAQMVRWGQVRDPPAAAFAAARATFSSAPWDATFGRPAVQTETVVSFEAPLFEGSAPEAWLAAHRSG</sequence>
<dbReference type="RefSeq" id="WP_131309132.1">
    <property type="nucleotide sequence ID" value="NZ_SJFN01000012.1"/>
</dbReference>
<evidence type="ECO:0000313" key="6">
    <source>
        <dbReference type="EMBL" id="TBW38283.1"/>
    </source>
</evidence>
<dbReference type="Gene3D" id="3.40.190.10">
    <property type="entry name" value="Periplasmic binding protein-like II"/>
    <property type="match status" value="2"/>
</dbReference>
<keyword evidence="4" id="KW-0997">Cell inner membrane</keyword>
<dbReference type="OrthoDB" id="570524at2"/>
<keyword evidence="2" id="KW-0813">Transport</keyword>
<name>A0A4Q9VRB0_9HYPH</name>
<gene>
    <name evidence="6" type="ORF">EYW49_10085</name>
</gene>
<dbReference type="InterPro" id="IPR044527">
    <property type="entry name" value="NrtA/CpmA_ABC-bd_dom"/>
</dbReference>
<evidence type="ECO:0000256" key="1">
    <source>
        <dbReference type="ARBA" id="ARBA00004308"/>
    </source>
</evidence>
<dbReference type="AlphaFoldDB" id="A0A4Q9VRB0"/>
<dbReference type="Proteomes" id="UP000292781">
    <property type="component" value="Unassembled WGS sequence"/>
</dbReference>
<keyword evidence="5" id="KW-0472">Membrane</keyword>
<dbReference type="PANTHER" id="PTHR30024">
    <property type="entry name" value="ALIPHATIC SULFONATES-BINDING PROTEIN-RELATED"/>
    <property type="match status" value="1"/>
</dbReference>
<evidence type="ECO:0000313" key="7">
    <source>
        <dbReference type="Proteomes" id="UP000292781"/>
    </source>
</evidence>
<evidence type="ECO:0000256" key="3">
    <source>
        <dbReference type="ARBA" id="ARBA00022475"/>
    </source>
</evidence>
<dbReference type="PANTHER" id="PTHR30024:SF43">
    <property type="entry name" value="BLL4572 PROTEIN"/>
    <property type="match status" value="1"/>
</dbReference>
<keyword evidence="3" id="KW-1003">Cell membrane</keyword>
<dbReference type="Pfam" id="PF13379">
    <property type="entry name" value="NMT1_2"/>
    <property type="match status" value="1"/>
</dbReference>
<comment type="caution">
    <text evidence="6">The sequence shown here is derived from an EMBL/GenBank/DDBJ whole genome shotgun (WGS) entry which is preliminary data.</text>
</comment>
<evidence type="ECO:0000256" key="5">
    <source>
        <dbReference type="ARBA" id="ARBA00023136"/>
    </source>
</evidence>
<dbReference type="GO" id="GO:0012505">
    <property type="term" value="C:endomembrane system"/>
    <property type="evidence" value="ECO:0007669"/>
    <property type="project" value="UniProtKB-SubCell"/>
</dbReference>
<protein>
    <submittedName>
        <fullName evidence="6">Nitrate transporter</fullName>
    </submittedName>
</protein>
<evidence type="ECO:0000256" key="4">
    <source>
        <dbReference type="ARBA" id="ARBA00022519"/>
    </source>
</evidence>
<accession>A0A4Q9VRB0</accession>
<dbReference type="EMBL" id="SJFN01000012">
    <property type="protein sequence ID" value="TBW38283.1"/>
    <property type="molecule type" value="Genomic_DNA"/>
</dbReference>
<evidence type="ECO:0000256" key="2">
    <source>
        <dbReference type="ARBA" id="ARBA00022448"/>
    </source>
</evidence>
<keyword evidence="7" id="KW-1185">Reference proteome</keyword>